<evidence type="ECO:0000313" key="3">
    <source>
        <dbReference type="Proteomes" id="UP000612055"/>
    </source>
</evidence>
<proteinExistence type="predicted"/>
<organism evidence="2 3">
    <name type="scientific">Edaphochlamys debaryana</name>
    <dbReference type="NCBI Taxonomy" id="47281"/>
    <lineage>
        <taxon>Eukaryota</taxon>
        <taxon>Viridiplantae</taxon>
        <taxon>Chlorophyta</taxon>
        <taxon>core chlorophytes</taxon>
        <taxon>Chlorophyceae</taxon>
        <taxon>CS clade</taxon>
        <taxon>Chlamydomonadales</taxon>
        <taxon>Chlamydomonadales incertae sedis</taxon>
        <taxon>Edaphochlamys</taxon>
    </lineage>
</organism>
<sequence>MGALGGAVGLVAAPIVGAKQDGFVGLAGGVVSGLVGAVVLPVMGVGIGLAQAVRGFANTPRAIKQSARGMVWCKEERKWVDPAAPAGCMPEAEDCTLPDMDHLGTLACLRLVPLA</sequence>
<keyword evidence="1" id="KW-0472">Membrane</keyword>
<keyword evidence="1" id="KW-0812">Transmembrane</keyword>
<comment type="caution">
    <text evidence="2">The sequence shown here is derived from an EMBL/GenBank/DDBJ whole genome shotgun (WGS) entry which is preliminary data.</text>
</comment>
<feature type="transmembrane region" description="Helical" evidence="1">
    <location>
        <begin position="34"/>
        <end position="57"/>
    </location>
</feature>
<evidence type="ECO:0000313" key="2">
    <source>
        <dbReference type="EMBL" id="KAG2489546.1"/>
    </source>
</evidence>
<gene>
    <name evidence="2" type="ORF">HYH03_011997</name>
</gene>
<evidence type="ECO:0000256" key="1">
    <source>
        <dbReference type="SAM" id="Phobius"/>
    </source>
</evidence>
<accession>A0A835XWB2</accession>
<protein>
    <submittedName>
        <fullName evidence="2">Uncharacterized protein</fullName>
    </submittedName>
</protein>
<dbReference type="AlphaFoldDB" id="A0A835XWB2"/>
<name>A0A835XWB2_9CHLO</name>
<keyword evidence="3" id="KW-1185">Reference proteome</keyword>
<dbReference type="EMBL" id="JAEHOE010000072">
    <property type="protein sequence ID" value="KAG2489546.1"/>
    <property type="molecule type" value="Genomic_DNA"/>
</dbReference>
<dbReference type="Proteomes" id="UP000612055">
    <property type="component" value="Unassembled WGS sequence"/>
</dbReference>
<reference evidence="2" key="1">
    <citation type="journal article" date="2020" name="bioRxiv">
        <title>Comparative genomics of Chlamydomonas.</title>
        <authorList>
            <person name="Craig R.J."/>
            <person name="Hasan A.R."/>
            <person name="Ness R.W."/>
            <person name="Keightley P.D."/>
        </authorList>
    </citation>
    <scope>NUCLEOTIDE SEQUENCE</scope>
    <source>
        <strain evidence="2">CCAP 11/70</strain>
    </source>
</reference>
<keyword evidence="1" id="KW-1133">Transmembrane helix</keyword>